<evidence type="ECO:0000313" key="1">
    <source>
        <dbReference type="EMBL" id="CAL5990824.1"/>
    </source>
</evidence>
<gene>
    <name evidence="1" type="ORF">HINF_LOCUS11656</name>
</gene>
<protein>
    <submittedName>
        <fullName evidence="1">Hypothetical_protein</fullName>
    </submittedName>
</protein>
<sequence length="118" mass="13359">MAGTSDLTVSDLLISTVLVTISGTLSVDIDLVVQTADPYKYFYQKYLLITLSDLNLVTGSLGFEQSTQMFLNLSVLIRRVDLAKHSAQGTFMFQVIKNYNYNYYPQTQFIVYSFVKSD</sequence>
<keyword evidence="2" id="KW-1185">Reference proteome</keyword>
<name>A0ABP1HDR3_9EUKA</name>
<evidence type="ECO:0000313" key="2">
    <source>
        <dbReference type="Proteomes" id="UP001642409"/>
    </source>
</evidence>
<reference evidence="1 2" key="1">
    <citation type="submission" date="2024-07" db="EMBL/GenBank/DDBJ databases">
        <authorList>
            <person name="Akdeniz Z."/>
        </authorList>
    </citation>
    <scope>NUCLEOTIDE SEQUENCE [LARGE SCALE GENOMIC DNA]</scope>
</reference>
<proteinExistence type="predicted"/>
<dbReference type="EMBL" id="CAXDID020000026">
    <property type="protein sequence ID" value="CAL5990824.1"/>
    <property type="molecule type" value="Genomic_DNA"/>
</dbReference>
<comment type="caution">
    <text evidence="1">The sequence shown here is derived from an EMBL/GenBank/DDBJ whole genome shotgun (WGS) entry which is preliminary data.</text>
</comment>
<accession>A0ABP1HDR3</accession>
<organism evidence="1 2">
    <name type="scientific">Hexamita inflata</name>
    <dbReference type="NCBI Taxonomy" id="28002"/>
    <lineage>
        <taxon>Eukaryota</taxon>
        <taxon>Metamonada</taxon>
        <taxon>Diplomonadida</taxon>
        <taxon>Hexamitidae</taxon>
        <taxon>Hexamitinae</taxon>
        <taxon>Hexamita</taxon>
    </lineage>
</organism>
<dbReference type="Proteomes" id="UP001642409">
    <property type="component" value="Unassembled WGS sequence"/>
</dbReference>